<dbReference type="KEGG" id="psul:AU252_05755"/>
<gene>
    <name evidence="1" type="ORF">AU252_05755</name>
</gene>
<reference evidence="1 2" key="1">
    <citation type="submission" date="2015-12" db="EMBL/GenBank/DDBJ databases">
        <authorList>
            <person name="Shamseldin A."/>
            <person name="Moawad H."/>
            <person name="Abd El-Rahim W.M."/>
            <person name="Sadowsky M.J."/>
        </authorList>
    </citation>
    <scope>NUCLEOTIDE SEQUENCE [LARGE SCALE GENOMIC DNA]</scope>
    <source>
        <strain evidence="1 2">Ar51</strain>
    </source>
</reference>
<accession>A0A0U3QGT0</accession>
<dbReference type="RefSeq" id="WP_058929900.1">
    <property type="nucleotide sequence ID" value="NZ_CP013747.1"/>
</dbReference>
<dbReference type="Proteomes" id="UP000065151">
    <property type="component" value="Chromosome"/>
</dbReference>
<organism evidence="1">
    <name type="scientific">Pseudarthrobacter sulfonivorans</name>
    <dbReference type="NCBI Taxonomy" id="121292"/>
    <lineage>
        <taxon>Bacteria</taxon>
        <taxon>Bacillati</taxon>
        <taxon>Actinomycetota</taxon>
        <taxon>Actinomycetes</taxon>
        <taxon>Micrococcales</taxon>
        <taxon>Micrococcaceae</taxon>
        <taxon>Pseudarthrobacter</taxon>
    </lineage>
</organism>
<protein>
    <submittedName>
        <fullName evidence="1">Uncharacterized protein</fullName>
    </submittedName>
</protein>
<evidence type="ECO:0000313" key="1">
    <source>
        <dbReference type="EMBL" id="ALV40731.1"/>
    </source>
</evidence>
<dbReference type="AlphaFoldDB" id="A0A0U3QGT0"/>
<sequence length="62" mass="6530">MNGFNSVRIKHGRHSTYGAAYGVDALDPRTAGGGALQIGLSNHAQPRLNVAAVPRFQEGCHS</sequence>
<evidence type="ECO:0000313" key="2">
    <source>
        <dbReference type="Proteomes" id="UP000065151"/>
    </source>
</evidence>
<proteinExistence type="predicted"/>
<name>A0A0U3QGT0_9MICC</name>
<dbReference type="EMBL" id="CP013747">
    <property type="protein sequence ID" value="ALV40731.1"/>
    <property type="molecule type" value="Genomic_DNA"/>
</dbReference>